<dbReference type="Pfam" id="PF00096">
    <property type="entry name" value="zf-C2H2"/>
    <property type="match status" value="6"/>
</dbReference>
<feature type="domain" description="C2H2-type" evidence="41">
    <location>
        <begin position="556"/>
        <end position="583"/>
    </location>
</feature>
<dbReference type="Pfam" id="PF00122">
    <property type="entry name" value="E1-E2_ATPase"/>
    <property type="match status" value="1"/>
</dbReference>
<dbReference type="CDD" id="cd07541">
    <property type="entry name" value="P-type_ATPase_APLT_Neo1-like"/>
    <property type="match status" value="1"/>
</dbReference>
<feature type="binding site" evidence="36">
    <location>
        <position position="1595"/>
    </location>
    <ligand>
        <name>ATP</name>
        <dbReference type="ChEBI" id="CHEBI:30616"/>
    </ligand>
</feature>
<proteinExistence type="inferred from homology"/>
<evidence type="ECO:0000256" key="4">
    <source>
        <dbReference type="ARBA" id="ARBA00008109"/>
    </source>
</evidence>
<keyword evidence="23" id="KW-0445">Lipid transport</keyword>
<feature type="transmembrane region" description="Helical" evidence="40">
    <location>
        <begin position="1297"/>
        <end position="1321"/>
    </location>
</feature>
<evidence type="ECO:0000256" key="36">
    <source>
        <dbReference type="PIRSR" id="PIRSR606539-2"/>
    </source>
</evidence>
<feature type="transmembrane region" description="Helical" evidence="40">
    <location>
        <begin position="1948"/>
        <end position="1969"/>
    </location>
</feature>
<evidence type="ECO:0000256" key="19">
    <source>
        <dbReference type="ARBA" id="ARBA00022967"/>
    </source>
</evidence>
<sequence>MSRRKQSKPQHINSDEPDSALNGIPEGEEPGTEMKRFRMDETRVCNGCCAEFFDEAEFLEHEKNCTKNQQVLIMKESGGSVPDDFSQGSPDVSEPEDIQSSPSVTTAPEAAERADEEGSAEDTAHTDMSDLGFSSPQDSNVTLEALADTKVAVSQVSNSCAQDSAQIVPLLLEQLVVLQQQQLQQIQLTEQIRIQIAMMTPQGLAPGAVDPLKALGAHLSQQLSAAAALIGKRTGIQALPVETKPAKLPVSNSAPTSALGKMDVLKSFPDLAGRLPPLLPQSPVMSFSTTFNGADAAKKAKAKLLSLPTEPKPSDPLYKHKCKYCGKTFGNDSALQIHLRSHTGERPFKCNICGNRFTTKGNLKVHFQRHKDKYPNIAMNPHPVPEHLDNVPTSSGIPFGMSVPLDESNLCDIKLPSGLPTFIGSEGFSQRPSPSTSEGSPSVFPDSGLDQMHKDSKDVLGELHSMNGNGHPAESSGTAKLQQMVDGLEKRTNDPNECLICHRVLSCQSSLKMHYRTHTGERPHKCKICGRAFSTKGNLKAHYGVHRANTPLKMQHSCPICQKKFTNAVVLQQHIRMHMGGQIPNTPVIENQFEAAEAMDSSLPDEKSMDTSGFETTMEDHQEAELINEKPHESSVPITPASEENLPAPSAFSSLDVLKNLTSALSLKRQTSTTSESELTPKESPSAPREAEYQTGCSPNISDAAMSTSPVNPGLVNGKSPSSEFNSSASKPESDPGVHEGNETTGALDLTSSTSFTPKSIKEEPITPFTNGDYSQSSMSFMRIPPSLTSLEMKLPPENPLGAHGLFSSHMPQGTSMASTMAAVPRRQSKQHLCNACGKNFSSASALQIHERTHTGEKPFACHICGRAFTTKGNLKVHIGTHMWNNTSRRGQRLSLENPMALMAMTTEPKMLPTPKDLATPPPPHLNFDPSLWNQYAAAFSGGLTMKANEISVIQGGGIPIPGSPARVPLIGLRQWSSEPRPETPLCRTVTAASLDARRMADSIPLQPVRRPKRQDNKNRNGCCPWSRCCGLGELRPRTVWLGHPEKREQRYPRNVINNQKYNFFTFLPGVLFNQFKYFFNLYFLLLACSQFVNELRLGALYTYWVPLGVVMLITILREAVDEIRCYLRDKEVNSQIYSKLSTRGTVKVKSSGIQVGDLILVEKNQRVPADMIFLRTSERNGSCFLRTDQLDGETDWKLRLPVACTQRLPTAGDLLQIRSYVYAEEPNIDIHNFIGTFTREDGDHPVNESLSIENTLWASTVVASGTVVGVVIYTGRELRSVMNTSNPRNKVGLFDLEVNCLTKILFGALVMVSMVMVALQRFAGRWYLQILRFLLLLSHIVPISLRVNLDMGKMVFSWMIKKDSKIPGTVVRASTIPEQLGRISYLLTDKTGTLTQNEMVFRRLHLGTVAYGMDSMDEVQSHVFSAYTQPTHDLPASRAPGATKVRKTISSRVHEAVKAIALVHNVTPVYEANGVTDQAEAEQHYEDTCRVYQASSPDEVSLVQWTESVGLTLVGRDQSSIQLRTPTGQILNFTILQIFPFTYESKRMGIIVRDESNGEITFYMKGADVVMAGIVQYNDWLEEECGNMAREGLRVLVVSKKSLTEEQYQDFEARYVQAKLSVHDRSLKVATVIESLEMEMELLCLTGVEDQLQTDVRPTLEILRNAGIKVWMLTGDKLETATCTAKNAHLITRSQDIHIFRPVTTRGEAHLELNAFRRKHDCALVISGDSLEVCLKYYEYEFMELACQCPAVVCCRCAPTQKAQIVRLLQERTGKLTCAVGDGGNDVSMIQEADCGVGVEGKEGKQASLAADFSVTQFKHLGRLLMVHGRNSYKRSAALSQFVIHRSLCISTMQTVFSSVFYFASVPLYQGFLIIGYSTIYTMFPVFSLVLDKDVKSEVAMLYPELYKDLLKGRPLSYKTFLIWVIISIYQGSMLMYGALLLFDSEFVHVVAISFTSLILTELLMVALTIQTWHWFMIVAELLSLACYIASLVFLHEFIDVYFITTVSFLWKTTNQSSDQHCTLIPQQFV</sequence>
<evidence type="ECO:0000256" key="6">
    <source>
        <dbReference type="ARBA" id="ARBA00022448"/>
    </source>
</evidence>
<evidence type="ECO:0000256" key="5">
    <source>
        <dbReference type="ARBA" id="ARBA00012189"/>
    </source>
</evidence>
<feature type="region of interest" description="Disordered" evidence="39">
    <location>
        <begin position="667"/>
        <end position="778"/>
    </location>
</feature>
<feature type="transmembrane region" description="Helical" evidence="40">
    <location>
        <begin position="1327"/>
        <end position="1350"/>
    </location>
</feature>
<keyword evidence="7" id="KW-0217">Developmental protein</keyword>
<keyword evidence="11 37" id="KW-0479">Metal-binding</keyword>
<dbReference type="InterPro" id="IPR032630">
    <property type="entry name" value="P_typ_ATPase_c"/>
</dbReference>
<keyword evidence="21" id="KW-0805">Transcription regulation</keyword>
<accession>A0AAV2LZ66</accession>
<evidence type="ECO:0000256" key="16">
    <source>
        <dbReference type="ARBA" id="ARBA00022840"/>
    </source>
</evidence>
<evidence type="ECO:0000256" key="31">
    <source>
        <dbReference type="ARBA" id="ARBA00056983"/>
    </source>
</evidence>
<feature type="binding site" evidence="36">
    <location>
        <position position="1390"/>
    </location>
    <ligand>
        <name>ATP</name>
        <dbReference type="ChEBI" id="CHEBI:30616"/>
    </ligand>
</feature>
<keyword evidence="15" id="KW-0862">Zinc</keyword>
<organism evidence="42 43">
    <name type="scientific">Knipowitschia caucasica</name>
    <name type="common">Caucasian dwarf goby</name>
    <name type="synonym">Pomatoschistus caucasicus</name>
    <dbReference type="NCBI Taxonomy" id="637954"/>
    <lineage>
        <taxon>Eukaryota</taxon>
        <taxon>Metazoa</taxon>
        <taxon>Chordata</taxon>
        <taxon>Craniata</taxon>
        <taxon>Vertebrata</taxon>
        <taxon>Euteleostomi</taxon>
        <taxon>Actinopterygii</taxon>
        <taxon>Neopterygii</taxon>
        <taxon>Teleostei</taxon>
        <taxon>Neoteleostei</taxon>
        <taxon>Acanthomorphata</taxon>
        <taxon>Gobiaria</taxon>
        <taxon>Gobiiformes</taxon>
        <taxon>Gobioidei</taxon>
        <taxon>Gobiidae</taxon>
        <taxon>Gobiinae</taxon>
        <taxon>Knipowitschia</taxon>
    </lineage>
</organism>
<comment type="catalytic activity">
    <reaction evidence="28">
        <text>ATP + H2O + phospholipidSide 1 = ADP + phosphate + phospholipidSide 2.</text>
        <dbReference type="EC" id="7.6.2.1"/>
    </reaction>
</comment>
<dbReference type="InterPro" id="IPR059000">
    <property type="entry name" value="ATPase_P-type_domA"/>
</dbReference>
<evidence type="ECO:0000256" key="39">
    <source>
        <dbReference type="SAM" id="MobiDB-lite"/>
    </source>
</evidence>
<evidence type="ECO:0000256" key="32">
    <source>
        <dbReference type="ARBA" id="ARBA00062861"/>
    </source>
</evidence>
<keyword evidence="43" id="KW-1185">Reference proteome</keyword>
<dbReference type="GO" id="GO:0140326">
    <property type="term" value="F:ATPase-coupled intramembrane lipid transporter activity"/>
    <property type="evidence" value="ECO:0007669"/>
    <property type="project" value="UniProtKB-EC"/>
</dbReference>
<feature type="binding site" evidence="36">
    <location>
        <position position="1787"/>
    </location>
    <ligand>
        <name>ATP</name>
        <dbReference type="ChEBI" id="CHEBI:30616"/>
    </ligand>
</feature>
<dbReference type="GO" id="GO:0035295">
    <property type="term" value="P:tube development"/>
    <property type="evidence" value="ECO:0007669"/>
    <property type="project" value="UniProtKB-ARBA"/>
</dbReference>
<dbReference type="GO" id="GO:0000792">
    <property type="term" value="C:heterochromatin"/>
    <property type="evidence" value="ECO:0007669"/>
    <property type="project" value="UniProtKB-ARBA"/>
</dbReference>
<evidence type="ECO:0000256" key="38">
    <source>
        <dbReference type="PROSITE-ProRule" id="PRU00042"/>
    </source>
</evidence>
<evidence type="ECO:0000256" key="7">
    <source>
        <dbReference type="ARBA" id="ARBA00022473"/>
    </source>
</evidence>
<evidence type="ECO:0000256" key="22">
    <source>
        <dbReference type="ARBA" id="ARBA00023034"/>
    </source>
</evidence>
<dbReference type="GO" id="GO:0045944">
    <property type="term" value="P:positive regulation of transcription by RNA polymerase II"/>
    <property type="evidence" value="ECO:0007669"/>
    <property type="project" value="UniProtKB-ARBA"/>
</dbReference>
<dbReference type="FunFam" id="3.30.160.60:FF:000291">
    <property type="entry name" value="Spalt-like transcription factor 4"/>
    <property type="match status" value="1"/>
</dbReference>
<evidence type="ECO:0000259" key="41">
    <source>
        <dbReference type="PROSITE" id="PS50157"/>
    </source>
</evidence>
<dbReference type="SMART" id="SM00355">
    <property type="entry name" value="ZnF_C2H2"/>
    <property type="match status" value="7"/>
</dbReference>
<dbReference type="GO" id="GO:0007507">
    <property type="term" value="P:heart development"/>
    <property type="evidence" value="ECO:0007669"/>
    <property type="project" value="UniProtKB-ARBA"/>
</dbReference>
<feature type="binding site" evidence="36">
    <location>
        <position position="1566"/>
    </location>
    <ligand>
        <name>ATP</name>
        <dbReference type="ChEBI" id="CHEBI:30616"/>
    </ligand>
</feature>
<evidence type="ECO:0000256" key="17">
    <source>
        <dbReference type="ARBA" id="ARBA00022842"/>
    </source>
</evidence>
<dbReference type="FunFam" id="3.30.160.60:FF:000260">
    <property type="entry name" value="Spalt-like transcription factor 1"/>
    <property type="match status" value="1"/>
</dbReference>
<feature type="region of interest" description="Disordered" evidence="39">
    <location>
        <begin position="600"/>
        <end position="623"/>
    </location>
</feature>
<dbReference type="EMBL" id="OZ035827">
    <property type="protein sequence ID" value="CAL1606346.1"/>
    <property type="molecule type" value="Genomic_DNA"/>
</dbReference>
<feature type="binding site" evidence="36">
    <location>
        <position position="1542"/>
    </location>
    <ligand>
        <name>ATP</name>
        <dbReference type="ChEBI" id="CHEBI:30616"/>
    </ligand>
</feature>
<dbReference type="PANTHER" id="PTHR24092">
    <property type="entry name" value="PROBABLE PHOSPHOLIPID-TRANSPORTING ATPASE"/>
    <property type="match status" value="1"/>
</dbReference>
<evidence type="ECO:0000256" key="34">
    <source>
        <dbReference type="ARBA" id="ARBA00071947"/>
    </source>
</evidence>
<feature type="compositionally biased region" description="Basic and acidic residues" evidence="39">
    <location>
        <begin position="732"/>
        <end position="742"/>
    </location>
</feature>
<feature type="domain" description="C2H2-type" evidence="41">
    <location>
        <begin position="496"/>
        <end position="523"/>
    </location>
</feature>
<dbReference type="CDD" id="cd20908">
    <property type="entry name" value="SUF4-like"/>
    <property type="match status" value="1"/>
</dbReference>
<feature type="binding site" evidence="36">
    <location>
        <position position="1392"/>
    </location>
    <ligand>
        <name>ATP</name>
        <dbReference type="ChEBI" id="CHEBI:30616"/>
    </ligand>
</feature>
<dbReference type="InterPro" id="IPR006539">
    <property type="entry name" value="P-type_ATPase_IV"/>
</dbReference>
<keyword evidence="19" id="KW-1278">Translocase</keyword>
<feature type="region of interest" description="Disordered" evidence="39">
    <location>
        <begin position="1"/>
        <end position="35"/>
    </location>
</feature>
<feature type="region of interest" description="Disordered" evidence="39">
    <location>
        <begin position="628"/>
        <end position="647"/>
    </location>
</feature>
<dbReference type="Pfam" id="PF16209">
    <property type="entry name" value="PhoLip_ATPase_N"/>
    <property type="match status" value="1"/>
</dbReference>
<evidence type="ECO:0000256" key="9">
    <source>
        <dbReference type="ARBA" id="ARBA00022499"/>
    </source>
</evidence>
<keyword evidence="20 40" id="KW-1133">Transmembrane helix</keyword>
<dbReference type="Gene3D" id="3.30.160.60">
    <property type="entry name" value="Classic Zinc Finger"/>
    <property type="match status" value="6"/>
</dbReference>
<keyword evidence="18" id="KW-0832">Ubl conjugation</keyword>
<dbReference type="FunFam" id="3.40.1110.10:FF:000008">
    <property type="entry name" value="Phospholipid-transporting ATPase"/>
    <property type="match status" value="1"/>
</dbReference>
<feature type="binding site" evidence="37">
    <location>
        <position position="1390"/>
    </location>
    <ligand>
        <name>Mg(2+)</name>
        <dbReference type="ChEBI" id="CHEBI:18420"/>
    </ligand>
</feature>
<dbReference type="FunFam" id="3.30.160.60:FF:000302">
    <property type="entry name" value="Spalt-like transcription factor 1"/>
    <property type="match status" value="1"/>
</dbReference>
<feature type="binding site" evidence="36">
    <location>
        <position position="1757"/>
    </location>
    <ligand>
        <name>ATP</name>
        <dbReference type="ChEBI" id="CHEBI:30616"/>
    </ligand>
</feature>
<dbReference type="GO" id="GO:0005524">
    <property type="term" value="F:ATP binding"/>
    <property type="evidence" value="ECO:0007669"/>
    <property type="project" value="UniProtKB-KW"/>
</dbReference>
<evidence type="ECO:0000256" key="11">
    <source>
        <dbReference type="ARBA" id="ARBA00022723"/>
    </source>
</evidence>
<feature type="transmembrane region" description="Helical" evidence="40">
    <location>
        <begin position="1257"/>
        <end position="1276"/>
    </location>
</feature>
<evidence type="ECO:0000313" key="43">
    <source>
        <dbReference type="Proteomes" id="UP001497482"/>
    </source>
</evidence>
<dbReference type="SFLD" id="SFLDS00003">
    <property type="entry name" value="Haloacid_Dehalogenase"/>
    <property type="match status" value="1"/>
</dbReference>
<dbReference type="SUPFAM" id="SSF56784">
    <property type="entry name" value="HAD-like"/>
    <property type="match status" value="1"/>
</dbReference>
<evidence type="ECO:0000256" key="23">
    <source>
        <dbReference type="ARBA" id="ARBA00023055"/>
    </source>
</evidence>
<dbReference type="NCBIfam" id="TIGR01652">
    <property type="entry name" value="ATPase-Plipid"/>
    <property type="match status" value="1"/>
</dbReference>
<evidence type="ECO:0000256" key="13">
    <source>
        <dbReference type="ARBA" id="ARBA00022741"/>
    </source>
</evidence>
<evidence type="ECO:0000256" key="12">
    <source>
        <dbReference type="ARBA" id="ARBA00022737"/>
    </source>
</evidence>
<comment type="subunit">
    <text evidence="32">May associate with NuRD histone deacetylase complex (HDAC). Interacts with components of HDAC complex including HDAC1, HDAC2, RBBP4, RBPP7, MTA1 and MTA2. Interacts with CCNQ. Interacts with NSD2 (via PHD-type zinc fingers 1, 2 and 3).</text>
</comment>
<evidence type="ECO:0000256" key="37">
    <source>
        <dbReference type="PIRSR" id="PIRSR606539-3"/>
    </source>
</evidence>
<dbReference type="InterPro" id="IPR008250">
    <property type="entry name" value="ATPase_P-typ_transduc_dom_A_sf"/>
</dbReference>
<evidence type="ECO:0000256" key="30">
    <source>
        <dbReference type="ARBA" id="ARBA00053244"/>
    </source>
</evidence>
<dbReference type="PROSITE" id="PS50157">
    <property type="entry name" value="ZINC_FINGER_C2H2_2"/>
    <property type="match status" value="7"/>
</dbReference>
<feature type="binding site" evidence="36">
    <location>
        <position position="1500"/>
    </location>
    <ligand>
        <name>ATP</name>
        <dbReference type="ChEBI" id="CHEBI:30616"/>
    </ligand>
</feature>
<dbReference type="FunFam" id="3.30.160.60:FF:000079">
    <property type="entry name" value="Spalt-like transcription factor 3"/>
    <property type="match status" value="1"/>
</dbReference>
<dbReference type="GO" id="GO:0006890">
    <property type="term" value="P:retrograde vesicle-mediated transport, Golgi to endoplasmic reticulum"/>
    <property type="evidence" value="ECO:0007669"/>
    <property type="project" value="TreeGrafter"/>
</dbReference>
<comment type="function">
    <text evidence="30">Transcriptional repressor involved in organogenesis. Plays an essential role in ureteric bud invasion during kidney development.</text>
</comment>
<dbReference type="GO" id="GO:0016887">
    <property type="term" value="F:ATP hydrolysis activity"/>
    <property type="evidence" value="ECO:0007669"/>
    <property type="project" value="InterPro"/>
</dbReference>
<dbReference type="InterPro" id="IPR018303">
    <property type="entry name" value="ATPase_P-typ_P_site"/>
</dbReference>
<dbReference type="FunFam" id="3.30.160.60:FF:000215">
    <property type="entry name" value="Spalt-like transcription factor 3"/>
    <property type="match status" value="1"/>
</dbReference>
<evidence type="ECO:0000256" key="25">
    <source>
        <dbReference type="ARBA" id="ARBA00023136"/>
    </source>
</evidence>
<keyword evidence="6" id="KW-0813">Transport</keyword>
<comment type="similarity">
    <text evidence="4">Belongs to the cation transport ATPase (P-type) (TC 3.A.3) family. Type IV subfamily.</text>
</comment>
<dbReference type="SUPFAM" id="SSF57667">
    <property type="entry name" value="beta-beta-alpha zinc fingers"/>
    <property type="match status" value="4"/>
</dbReference>
<dbReference type="PANTHER" id="PTHR24092:SF49">
    <property type="entry name" value="PHOSPHOLIPID-TRANSPORTING ATPASE IIA-RELATED"/>
    <property type="match status" value="1"/>
</dbReference>
<feature type="transmembrane region" description="Helical" evidence="40">
    <location>
        <begin position="1064"/>
        <end position="1086"/>
    </location>
</feature>
<dbReference type="GO" id="GO:0005768">
    <property type="term" value="C:endosome"/>
    <property type="evidence" value="ECO:0007669"/>
    <property type="project" value="TreeGrafter"/>
</dbReference>
<feature type="compositionally biased region" description="Polar residues" evidence="39">
    <location>
        <begin position="695"/>
        <end position="711"/>
    </location>
</feature>
<comment type="function">
    <text evidence="31">Required for the establishment of the posterior-most head and the anterior-most tail segments of the embryo. Probably function as a transcriptional regulator. Could repress the transcription of the tsh gene.</text>
</comment>
<dbReference type="SFLD" id="SFLDG00002">
    <property type="entry name" value="C1.7:_P-type_atpase_like"/>
    <property type="match status" value="1"/>
</dbReference>
<dbReference type="GO" id="GO:0005886">
    <property type="term" value="C:plasma membrane"/>
    <property type="evidence" value="ECO:0007669"/>
    <property type="project" value="TreeGrafter"/>
</dbReference>
<feature type="domain" description="C2H2-type" evidence="41">
    <location>
        <begin position="860"/>
        <end position="887"/>
    </location>
</feature>
<feature type="compositionally biased region" description="Polar residues" evidence="39">
    <location>
        <begin position="719"/>
        <end position="731"/>
    </location>
</feature>
<feature type="region of interest" description="Disordered" evidence="39">
    <location>
        <begin position="77"/>
        <end position="136"/>
    </location>
</feature>
<feature type="compositionally biased region" description="Polar residues" evidence="39">
    <location>
        <begin position="427"/>
        <end position="440"/>
    </location>
</feature>
<evidence type="ECO:0000256" key="24">
    <source>
        <dbReference type="ARBA" id="ARBA00023125"/>
    </source>
</evidence>
<comment type="subcellular location">
    <subcellularLocation>
        <location evidence="3">Golgi apparatus</location>
        <location evidence="3">trans-Golgi network membrane</location>
        <topology evidence="3">Multi-pass membrane protein</topology>
    </subcellularLocation>
    <subcellularLocation>
        <location evidence="2">Nucleus</location>
    </subcellularLocation>
</comment>
<keyword evidence="9" id="KW-1017">Isopeptide bond</keyword>
<feature type="active site" description="4-aspartylphosphate intermediate" evidence="35">
    <location>
        <position position="1390"/>
    </location>
</feature>
<dbReference type="InterPro" id="IPR036236">
    <property type="entry name" value="Znf_C2H2_sf"/>
</dbReference>
<dbReference type="InterPro" id="IPR023214">
    <property type="entry name" value="HAD_sf"/>
</dbReference>
<dbReference type="GO" id="GO:0000287">
    <property type="term" value="F:magnesium ion binding"/>
    <property type="evidence" value="ECO:0007669"/>
    <property type="project" value="InterPro"/>
</dbReference>
<feature type="transmembrane region" description="Helical" evidence="40">
    <location>
        <begin position="1922"/>
        <end position="1942"/>
    </location>
</feature>
<feature type="domain" description="C2H2-type" evidence="41">
    <location>
        <begin position="348"/>
        <end position="375"/>
    </location>
</feature>
<evidence type="ECO:0000256" key="2">
    <source>
        <dbReference type="ARBA" id="ARBA00004123"/>
    </source>
</evidence>
<protein>
    <recommendedName>
        <fullName evidence="34">Homeotic protein spalt-major</fullName>
        <ecNumber evidence="5">7.6.2.1</ecNumber>
    </recommendedName>
    <alternativeName>
        <fullName evidence="33">Sal-like protein 1</fullName>
    </alternativeName>
</protein>
<feature type="binding site" evidence="37">
    <location>
        <position position="1392"/>
    </location>
    <ligand>
        <name>Mg(2+)</name>
        <dbReference type="ChEBI" id="CHEBI:18420"/>
    </ligand>
</feature>
<dbReference type="GO" id="GO:0006897">
    <property type="term" value="P:endocytosis"/>
    <property type="evidence" value="ECO:0007669"/>
    <property type="project" value="TreeGrafter"/>
</dbReference>
<dbReference type="InterPro" id="IPR044492">
    <property type="entry name" value="P_typ_ATPase_HD_dom"/>
</dbReference>
<feature type="compositionally biased region" description="Polar residues" evidence="39">
    <location>
        <begin position="768"/>
        <end position="778"/>
    </location>
</feature>
<dbReference type="GO" id="GO:0005654">
    <property type="term" value="C:nucleoplasm"/>
    <property type="evidence" value="ECO:0007669"/>
    <property type="project" value="UniProtKB-ARBA"/>
</dbReference>
<keyword evidence="24" id="KW-0238">DNA-binding</keyword>
<evidence type="ECO:0000256" key="1">
    <source>
        <dbReference type="ARBA" id="ARBA00001946"/>
    </source>
</evidence>
<dbReference type="Gene3D" id="3.40.1110.10">
    <property type="entry name" value="Calcium-transporting ATPase, cytoplasmic domain N"/>
    <property type="match status" value="1"/>
</dbReference>
<dbReference type="FunFam" id="3.30.160.60:FF:000025">
    <property type="entry name" value="Spalt-like transcription factor 1"/>
    <property type="match status" value="1"/>
</dbReference>
<keyword evidence="25 40" id="KW-0472">Membrane</keyword>
<feature type="domain" description="C2H2-type" evidence="41">
    <location>
        <begin position="524"/>
        <end position="551"/>
    </location>
</feature>
<evidence type="ECO:0000256" key="33">
    <source>
        <dbReference type="ARBA" id="ARBA00069282"/>
    </source>
</evidence>
<feature type="binding site" evidence="36">
    <location>
        <position position="1391"/>
    </location>
    <ligand>
        <name>ATP</name>
        <dbReference type="ChEBI" id="CHEBI:30616"/>
    </ligand>
</feature>
<dbReference type="GO" id="GO:0003337">
    <property type="term" value="P:mesenchymal to epithelial transition involved in metanephros morphogenesis"/>
    <property type="evidence" value="ECO:0007669"/>
    <property type="project" value="UniProtKB-ARBA"/>
</dbReference>
<dbReference type="InterPro" id="IPR013087">
    <property type="entry name" value="Znf_C2H2_type"/>
</dbReference>
<dbReference type="GO" id="GO:0000122">
    <property type="term" value="P:negative regulation of transcription by RNA polymerase II"/>
    <property type="evidence" value="ECO:0007669"/>
    <property type="project" value="UniProtKB-ARBA"/>
</dbReference>
<dbReference type="PRINTS" id="PR00119">
    <property type="entry name" value="CATATPASE"/>
</dbReference>
<evidence type="ECO:0000313" key="42">
    <source>
        <dbReference type="EMBL" id="CAL1606346.1"/>
    </source>
</evidence>
<evidence type="ECO:0000256" key="10">
    <source>
        <dbReference type="ARBA" id="ARBA00022692"/>
    </source>
</evidence>
<feature type="transmembrane region" description="Helical" evidence="40">
    <location>
        <begin position="1870"/>
        <end position="1892"/>
    </location>
</feature>
<feature type="transmembrane region" description="Helical" evidence="40">
    <location>
        <begin position="1976"/>
        <end position="1996"/>
    </location>
</feature>
<dbReference type="GO" id="GO:0009966">
    <property type="term" value="P:regulation of signal transduction"/>
    <property type="evidence" value="ECO:0007669"/>
    <property type="project" value="UniProtKB-ARBA"/>
</dbReference>
<evidence type="ECO:0000256" key="29">
    <source>
        <dbReference type="ARBA" id="ARBA00038474"/>
    </source>
</evidence>
<dbReference type="SUPFAM" id="SSF81660">
    <property type="entry name" value="Metal cation-transporting ATPase, ATP-binding domain N"/>
    <property type="match status" value="1"/>
</dbReference>
<keyword evidence="14 38" id="KW-0863">Zinc-finger</keyword>
<evidence type="ECO:0000256" key="26">
    <source>
        <dbReference type="ARBA" id="ARBA00023163"/>
    </source>
</evidence>
<dbReference type="PROSITE" id="PS00154">
    <property type="entry name" value="ATPASE_E1_E2"/>
    <property type="match status" value="1"/>
</dbReference>
<feature type="binding site" evidence="37">
    <location>
        <position position="1783"/>
    </location>
    <ligand>
        <name>Mg(2+)</name>
        <dbReference type="ChEBI" id="CHEBI:18420"/>
    </ligand>
</feature>
<evidence type="ECO:0000256" key="14">
    <source>
        <dbReference type="ARBA" id="ARBA00022771"/>
    </source>
</evidence>
<dbReference type="EC" id="7.6.2.1" evidence="5"/>
<name>A0AAV2LZ66_KNICA</name>
<feature type="binding site" evidence="36">
    <location>
        <position position="1675"/>
    </location>
    <ligand>
        <name>ATP</name>
        <dbReference type="ChEBI" id="CHEBI:30616"/>
    </ligand>
</feature>
<dbReference type="InterPro" id="IPR001757">
    <property type="entry name" value="P_typ_ATPase"/>
</dbReference>
<dbReference type="InterPro" id="IPR023298">
    <property type="entry name" value="ATPase_P-typ_TM_dom_sf"/>
</dbReference>
<dbReference type="SFLD" id="SFLDF00027">
    <property type="entry name" value="p-type_atpase"/>
    <property type="match status" value="1"/>
</dbReference>
<dbReference type="Pfam" id="PF16212">
    <property type="entry name" value="PhoLip_ATPase_C"/>
    <property type="match status" value="1"/>
</dbReference>
<keyword evidence="27" id="KW-0539">Nucleus</keyword>
<evidence type="ECO:0000256" key="28">
    <source>
        <dbReference type="ARBA" id="ARBA00034036"/>
    </source>
</evidence>
<keyword evidence="13 36" id="KW-0547">Nucleotide-binding</keyword>
<dbReference type="GO" id="GO:0005802">
    <property type="term" value="C:trans-Golgi network"/>
    <property type="evidence" value="ECO:0007669"/>
    <property type="project" value="TreeGrafter"/>
</dbReference>
<evidence type="ECO:0000256" key="8">
    <source>
        <dbReference type="ARBA" id="ARBA00022491"/>
    </source>
</evidence>
<keyword evidence="26" id="KW-0804">Transcription</keyword>
<feature type="binding site" evidence="36">
    <location>
        <position position="1786"/>
    </location>
    <ligand>
        <name>ATP</name>
        <dbReference type="ChEBI" id="CHEBI:30616"/>
    </ligand>
</feature>
<feature type="region of interest" description="Disordered" evidence="39">
    <location>
        <begin position="422"/>
        <end position="453"/>
    </location>
</feature>
<keyword evidence="8" id="KW-0678">Repressor</keyword>
<dbReference type="SUPFAM" id="SSF81665">
    <property type="entry name" value="Calcium ATPase, transmembrane domain M"/>
    <property type="match status" value="1"/>
</dbReference>
<feature type="binding site" evidence="37">
    <location>
        <position position="1787"/>
    </location>
    <ligand>
        <name>Mg(2+)</name>
        <dbReference type="ChEBI" id="CHEBI:18420"/>
    </ligand>
</feature>
<comment type="cofactor">
    <cofactor evidence="1 37">
        <name>Mg(2+)</name>
        <dbReference type="ChEBI" id="CHEBI:18420"/>
    </cofactor>
</comment>
<keyword evidence="10 40" id="KW-0812">Transmembrane</keyword>
<dbReference type="GO" id="GO:0008270">
    <property type="term" value="F:zinc ion binding"/>
    <property type="evidence" value="ECO:0007669"/>
    <property type="project" value="UniProtKB-KW"/>
</dbReference>
<reference evidence="42 43" key="1">
    <citation type="submission" date="2024-04" db="EMBL/GenBank/DDBJ databases">
        <authorList>
            <person name="Waldvogel A.-M."/>
            <person name="Schoenle A."/>
        </authorList>
    </citation>
    <scope>NUCLEOTIDE SEQUENCE [LARGE SCALE GENOMIC DNA]</scope>
</reference>
<feature type="compositionally biased region" description="Polar residues" evidence="39">
    <location>
        <begin position="667"/>
        <end position="678"/>
    </location>
</feature>
<dbReference type="Gene3D" id="2.70.150.10">
    <property type="entry name" value="Calcium-transporting ATPase, cytoplasmic transduction domain A"/>
    <property type="match status" value="1"/>
</dbReference>
<dbReference type="GO" id="GO:0021772">
    <property type="term" value="P:olfactory bulb development"/>
    <property type="evidence" value="ECO:0007669"/>
    <property type="project" value="UniProtKB-ARBA"/>
</dbReference>
<evidence type="ECO:0000256" key="18">
    <source>
        <dbReference type="ARBA" id="ARBA00022843"/>
    </source>
</evidence>
<keyword evidence="12" id="KW-0677">Repeat</keyword>
<feature type="domain" description="C2H2-type" evidence="41">
    <location>
        <begin position="832"/>
        <end position="859"/>
    </location>
</feature>
<gene>
    <name evidence="42" type="ORF">KC01_LOCUS33542</name>
</gene>
<evidence type="ECO:0000256" key="3">
    <source>
        <dbReference type="ARBA" id="ARBA00004166"/>
    </source>
</evidence>
<dbReference type="InterPro" id="IPR032631">
    <property type="entry name" value="P-type_ATPase_N"/>
</dbReference>
<dbReference type="Gene3D" id="3.40.50.1000">
    <property type="entry name" value="HAD superfamily/HAD-like"/>
    <property type="match status" value="1"/>
</dbReference>
<feature type="binding site" evidence="36">
    <location>
        <position position="1763"/>
    </location>
    <ligand>
        <name>ATP</name>
        <dbReference type="ChEBI" id="CHEBI:30616"/>
    </ligand>
</feature>
<evidence type="ECO:0000256" key="40">
    <source>
        <dbReference type="SAM" id="Phobius"/>
    </source>
</evidence>
<keyword evidence="17 37" id="KW-0460">Magnesium</keyword>
<dbReference type="PROSITE" id="PS00028">
    <property type="entry name" value="ZINC_FINGER_C2H2_1"/>
    <property type="match status" value="7"/>
</dbReference>
<keyword evidence="22" id="KW-0333">Golgi apparatus</keyword>
<feature type="transmembrane region" description="Helical" evidence="40">
    <location>
        <begin position="1098"/>
        <end position="1117"/>
    </location>
</feature>
<evidence type="ECO:0000256" key="20">
    <source>
        <dbReference type="ARBA" id="ARBA00022989"/>
    </source>
</evidence>
<feature type="binding site" evidence="36">
    <location>
        <position position="1676"/>
    </location>
    <ligand>
        <name>ATP</name>
        <dbReference type="ChEBI" id="CHEBI:30616"/>
    </ligand>
</feature>
<dbReference type="GO" id="GO:0003677">
    <property type="term" value="F:DNA binding"/>
    <property type="evidence" value="ECO:0007669"/>
    <property type="project" value="UniProtKB-KW"/>
</dbReference>
<comment type="similarity">
    <text evidence="29">Belongs to the sal C2H2-type zinc-finger protein family.</text>
</comment>
<dbReference type="SUPFAM" id="SSF81653">
    <property type="entry name" value="Calcium ATPase, transduction domain A"/>
    <property type="match status" value="1"/>
</dbReference>
<keyword evidence="16 36" id="KW-0067">ATP-binding</keyword>
<feature type="binding site" evidence="36">
    <location>
        <position position="1677"/>
    </location>
    <ligand>
        <name>ATP</name>
        <dbReference type="ChEBI" id="CHEBI:30616"/>
    </ligand>
</feature>
<dbReference type="FunFam" id="3.40.50.1000:FF:000009">
    <property type="entry name" value="Phospholipid-transporting ATPase"/>
    <property type="match status" value="1"/>
</dbReference>
<feature type="transmembrane region" description="Helical" evidence="40">
    <location>
        <begin position="1844"/>
        <end position="1864"/>
    </location>
</feature>
<dbReference type="InterPro" id="IPR036412">
    <property type="entry name" value="HAD-like_sf"/>
</dbReference>
<dbReference type="InterPro" id="IPR023299">
    <property type="entry name" value="ATPase_P-typ_cyto_dom_N"/>
</dbReference>
<evidence type="ECO:0000256" key="27">
    <source>
        <dbReference type="ARBA" id="ARBA00023242"/>
    </source>
</evidence>
<feature type="domain" description="C2H2-type" evidence="41">
    <location>
        <begin position="320"/>
        <end position="347"/>
    </location>
</feature>
<evidence type="ECO:0000256" key="35">
    <source>
        <dbReference type="PIRSR" id="PIRSR606539-1"/>
    </source>
</evidence>
<evidence type="ECO:0000256" key="15">
    <source>
        <dbReference type="ARBA" id="ARBA00022833"/>
    </source>
</evidence>
<dbReference type="Proteomes" id="UP001497482">
    <property type="component" value="Chromosome 5"/>
</dbReference>
<dbReference type="GO" id="GO:0045332">
    <property type="term" value="P:phospholipid translocation"/>
    <property type="evidence" value="ECO:0007669"/>
    <property type="project" value="TreeGrafter"/>
</dbReference>
<evidence type="ECO:0000256" key="21">
    <source>
        <dbReference type="ARBA" id="ARBA00023015"/>
    </source>
</evidence>
<dbReference type="NCBIfam" id="TIGR01494">
    <property type="entry name" value="ATPase_P-type"/>
    <property type="match status" value="2"/>
</dbReference>
<dbReference type="Pfam" id="PF00702">
    <property type="entry name" value="Hydrolase"/>
    <property type="match status" value="1"/>
</dbReference>